<reference evidence="7" key="1">
    <citation type="submission" date="2023-04" db="EMBL/GenBank/DDBJ databases">
        <authorList>
            <person name="Vijverberg K."/>
            <person name="Xiong W."/>
            <person name="Schranz E."/>
        </authorList>
    </citation>
    <scope>NUCLEOTIDE SEQUENCE</scope>
</reference>
<name>A0AA35VVE2_LACSI</name>
<dbReference type="Pfam" id="PF12717">
    <property type="entry name" value="Cnd1"/>
    <property type="match status" value="1"/>
</dbReference>
<dbReference type="SUPFAM" id="SSF55103">
    <property type="entry name" value="FAD-linked oxidases, C-terminal domain"/>
    <property type="match status" value="1"/>
</dbReference>
<evidence type="ECO:0000256" key="1">
    <source>
        <dbReference type="ARBA" id="ARBA00001974"/>
    </source>
</evidence>
<evidence type="ECO:0000256" key="5">
    <source>
        <dbReference type="SAM" id="MobiDB-lite"/>
    </source>
</evidence>
<accession>A0AA35VVE2</accession>
<comment type="cofactor">
    <cofactor evidence="1">
        <name>FAD</name>
        <dbReference type="ChEBI" id="CHEBI:57692"/>
    </cofactor>
</comment>
<evidence type="ECO:0000256" key="4">
    <source>
        <dbReference type="ARBA" id="ARBA00023002"/>
    </source>
</evidence>
<dbReference type="GO" id="GO:0050660">
    <property type="term" value="F:flavin adenine dinucleotide binding"/>
    <property type="evidence" value="ECO:0007669"/>
    <property type="project" value="InterPro"/>
</dbReference>
<dbReference type="PANTHER" id="PTHR43716:SF1">
    <property type="entry name" value="D-2-HYDROXYGLUTARATE DEHYDROGENASE, MITOCHONDRIAL"/>
    <property type="match status" value="1"/>
</dbReference>
<evidence type="ECO:0000256" key="3">
    <source>
        <dbReference type="ARBA" id="ARBA00022827"/>
    </source>
</evidence>
<dbReference type="GO" id="GO:0016491">
    <property type="term" value="F:oxidoreductase activity"/>
    <property type="evidence" value="ECO:0007669"/>
    <property type="project" value="UniProtKB-KW"/>
</dbReference>
<evidence type="ECO:0000313" key="8">
    <source>
        <dbReference type="Proteomes" id="UP001177003"/>
    </source>
</evidence>
<feature type="region of interest" description="Disordered" evidence="5">
    <location>
        <begin position="1"/>
        <end position="23"/>
    </location>
</feature>
<dbReference type="PANTHER" id="PTHR43716">
    <property type="entry name" value="D-2-HYDROXYGLUTARATE DEHYDROGENASE, MITOCHONDRIAL"/>
    <property type="match status" value="1"/>
</dbReference>
<dbReference type="EMBL" id="OX465078">
    <property type="protein sequence ID" value="CAI9270562.1"/>
    <property type="molecule type" value="Genomic_DNA"/>
</dbReference>
<dbReference type="Gene3D" id="3.30.70.2190">
    <property type="match status" value="1"/>
</dbReference>
<keyword evidence="3" id="KW-0274">FAD</keyword>
<keyword evidence="8" id="KW-1185">Reference proteome</keyword>
<proteinExistence type="predicted"/>
<evidence type="ECO:0000256" key="2">
    <source>
        <dbReference type="ARBA" id="ARBA00022630"/>
    </source>
</evidence>
<dbReference type="AlphaFoldDB" id="A0AA35VVE2"/>
<dbReference type="InterPro" id="IPR016164">
    <property type="entry name" value="FAD-linked_Oxase-like_C"/>
</dbReference>
<feature type="domain" description="Condensin complex subunit 1 C-terminal" evidence="6">
    <location>
        <begin position="149"/>
        <end position="187"/>
    </location>
</feature>
<dbReference type="InterPro" id="IPR032682">
    <property type="entry name" value="Cnd1_C"/>
</dbReference>
<dbReference type="Proteomes" id="UP001177003">
    <property type="component" value="Chromosome 2"/>
</dbReference>
<evidence type="ECO:0000259" key="6">
    <source>
        <dbReference type="Pfam" id="PF12717"/>
    </source>
</evidence>
<sequence length="202" mass="22571">MSKFSRKTSSSTTPSSVLHPSSMTRTESALRKLLFQARLDEILSAFEFVDHLDSVQNPLASSIYNFYVLIKTTGSNESKDRENVDGFIVGCTEKWFSGKANVVGYGHLRDGNLHLNVSAPQYDYAHGSIIAEHGLGLMKAEKIYYNKSTATDYDPYVRKIAAICVAKLYDINDKLVEDRGFLVLLMCIVSNKVVAKLDNKFL</sequence>
<dbReference type="InterPro" id="IPR051264">
    <property type="entry name" value="FAD-oxidored/transferase_4"/>
</dbReference>
<feature type="compositionally biased region" description="Low complexity" evidence="5">
    <location>
        <begin position="7"/>
        <end position="22"/>
    </location>
</feature>
<organism evidence="7 8">
    <name type="scientific">Lactuca saligna</name>
    <name type="common">Willowleaf lettuce</name>
    <dbReference type="NCBI Taxonomy" id="75948"/>
    <lineage>
        <taxon>Eukaryota</taxon>
        <taxon>Viridiplantae</taxon>
        <taxon>Streptophyta</taxon>
        <taxon>Embryophyta</taxon>
        <taxon>Tracheophyta</taxon>
        <taxon>Spermatophyta</taxon>
        <taxon>Magnoliopsida</taxon>
        <taxon>eudicotyledons</taxon>
        <taxon>Gunneridae</taxon>
        <taxon>Pentapetalae</taxon>
        <taxon>asterids</taxon>
        <taxon>campanulids</taxon>
        <taxon>Asterales</taxon>
        <taxon>Asteraceae</taxon>
        <taxon>Cichorioideae</taxon>
        <taxon>Cichorieae</taxon>
        <taxon>Lactucinae</taxon>
        <taxon>Lactuca</taxon>
    </lineage>
</organism>
<evidence type="ECO:0000313" key="7">
    <source>
        <dbReference type="EMBL" id="CAI9270562.1"/>
    </source>
</evidence>
<gene>
    <name evidence="7" type="ORF">LSALG_LOCUS10866</name>
</gene>
<dbReference type="GO" id="GO:0005739">
    <property type="term" value="C:mitochondrion"/>
    <property type="evidence" value="ECO:0007669"/>
    <property type="project" value="TreeGrafter"/>
</dbReference>
<keyword evidence="4" id="KW-0560">Oxidoreductase</keyword>
<keyword evidence="2" id="KW-0285">Flavoprotein</keyword>
<protein>
    <recommendedName>
        <fullName evidence="6">Condensin complex subunit 1 C-terminal domain-containing protein</fullName>
    </recommendedName>
</protein>